<feature type="compositionally biased region" description="Basic and acidic residues" evidence="1">
    <location>
        <begin position="405"/>
        <end position="419"/>
    </location>
</feature>
<evidence type="ECO:0000256" key="1">
    <source>
        <dbReference type="SAM" id="MobiDB-lite"/>
    </source>
</evidence>
<organism evidence="4">
    <name type="scientific">Candida tenuis (strain ATCC 10573 / BCRC 21748 / CBS 615 / JCM 9827 / NBRC 10315 / NRRL Y-1498 / VKM Y-70)</name>
    <name type="common">Yeast</name>
    <name type="synonym">Yamadazyma tenuis</name>
    <dbReference type="NCBI Taxonomy" id="590646"/>
    <lineage>
        <taxon>Eukaryota</taxon>
        <taxon>Fungi</taxon>
        <taxon>Dikarya</taxon>
        <taxon>Ascomycota</taxon>
        <taxon>Saccharomycotina</taxon>
        <taxon>Pichiomycetes</taxon>
        <taxon>Debaryomycetaceae</taxon>
        <taxon>Yamadazyma</taxon>
    </lineage>
</organism>
<dbReference type="GeneID" id="18249620"/>
<dbReference type="Proteomes" id="UP000000707">
    <property type="component" value="Unassembled WGS sequence"/>
</dbReference>
<feature type="compositionally biased region" description="Low complexity" evidence="1">
    <location>
        <begin position="129"/>
        <end position="138"/>
    </location>
</feature>
<evidence type="ECO:0000313" key="3">
    <source>
        <dbReference type="EMBL" id="EGV60736.1"/>
    </source>
</evidence>
<feature type="region of interest" description="Disordered" evidence="1">
    <location>
        <begin position="326"/>
        <end position="356"/>
    </location>
</feature>
<feature type="region of interest" description="Disordered" evidence="1">
    <location>
        <begin position="108"/>
        <end position="138"/>
    </location>
</feature>
<feature type="compositionally biased region" description="Acidic residues" evidence="1">
    <location>
        <begin position="436"/>
        <end position="446"/>
    </location>
</feature>
<feature type="compositionally biased region" description="Polar residues" evidence="1">
    <location>
        <begin position="336"/>
        <end position="348"/>
    </location>
</feature>
<name>G3BFV0_CANTC</name>
<keyword evidence="4" id="KW-1185">Reference proteome</keyword>
<protein>
    <submittedName>
        <fullName evidence="3">Uncharacterized protein</fullName>
    </submittedName>
</protein>
<dbReference type="RefSeq" id="XP_006689950.1">
    <property type="nucleotide sequence ID" value="XM_006689887.1"/>
</dbReference>
<keyword evidence="2" id="KW-0472">Membrane</keyword>
<dbReference type="Pfam" id="PF08693">
    <property type="entry name" value="SKG6"/>
    <property type="match status" value="2"/>
</dbReference>
<keyword evidence="2" id="KW-0812">Transmembrane</keyword>
<gene>
    <name evidence="3" type="ORF">CANTEDRAFT_132427</name>
</gene>
<evidence type="ECO:0000256" key="2">
    <source>
        <dbReference type="SAM" id="Phobius"/>
    </source>
</evidence>
<sequence length="755" mass="83416">MHIQLIHHALALYTRSNNDNDDNCSGKNKHSAQCQKPENDNGLTVGLAVGLPVAAVLLMVSYFIIRNYRKNKKESMEHDPDFDENGEATVLPDFPIGAYGRPVEMEDPFDNRNSARFPPPAPKGANFHGGRSSSASFSGSTKGDAYVQSFVLPYQHQIGSKVSLDEYAKQLGEYGSVYAASPRGSAYLVPGGHTRAGSSNLSNFPVVQANGSGNKSTTVSPQKSSLKHETKPSVPEAAKSDLQYGSIAPEDGIEEVSDDSDSSIRGAGSPQFAINYENESDPHINNTLNQKLPSPVVRVDATHDTSNDSFNTTTDQFIPKEVPTINDTHPERIENNHSPFSDNAQVDTPPSVEPTVTEVEDEQIDGDFDFSNESADASAINTVGVGEQLTANTSASNLDVPGDAEGQKLADSERVDSGSRKSPRISAFNLLKNVSDDEDDGQEEHDEDKPLENDLSPDQEEELRRMKSVYRLYFDRANSVKRKDSVKSEHPEYEANYEFQADPDQPLPQVDMDQYLKINTKLRTDTDYNKRLTTTSSIYTDNGPEFVQRAPPQQQYNYYLQDQSFQQFYQEHVQSLPPLQSLPNPSDIRKSTIQTYTDYQPKSKNNPVTSPTMKQPFNPIESDNVWTSPASSPVTNNPPTFETDTYTKSLASAPSATQLSRSSVVMLNPVTEITKQRKFKPAGSLPSGHRNNHAYANAGYAQQGYPQQGYPQPGYPQQQPMHQQHSGQFTHEHSTDSLIPGGKKSDVRKMMNSNF</sequence>
<feature type="region of interest" description="Disordered" evidence="1">
    <location>
        <begin position="393"/>
        <end position="461"/>
    </location>
</feature>
<reference evidence="3 4" key="1">
    <citation type="journal article" date="2011" name="Proc. Natl. Acad. Sci. U.S.A.">
        <title>Comparative genomics of xylose-fermenting fungi for enhanced biofuel production.</title>
        <authorList>
            <person name="Wohlbach D.J."/>
            <person name="Kuo A."/>
            <person name="Sato T.K."/>
            <person name="Potts K.M."/>
            <person name="Salamov A.A."/>
            <person name="LaButti K.M."/>
            <person name="Sun H."/>
            <person name="Clum A."/>
            <person name="Pangilinan J.L."/>
            <person name="Lindquist E.A."/>
            <person name="Lucas S."/>
            <person name="Lapidus A."/>
            <person name="Jin M."/>
            <person name="Gunawan C."/>
            <person name="Balan V."/>
            <person name="Dale B.E."/>
            <person name="Jeffries T.W."/>
            <person name="Zinkel R."/>
            <person name="Barry K.W."/>
            <person name="Grigoriev I.V."/>
            <person name="Gasch A.P."/>
        </authorList>
    </citation>
    <scope>NUCLEOTIDE SEQUENCE [LARGE SCALE GENOMIC DNA]</scope>
    <source>
        <strain evidence="4">ATCC 10573 / BCRC 21748 / CBS 615 / JCM 9827 / NBRC 10315 / NRRL Y-1498 / VKM Y-70</strain>
    </source>
</reference>
<dbReference type="eggNOG" id="ENOG502REX9">
    <property type="taxonomic scope" value="Eukaryota"/>
</dbReference>
<dbReference type="KEGG" id="cten:18249620"/>
<feature type="transmembrane region" description="Helical" evidence="2">
    <location>
        <begin position="45"/>
        <end position="65"/>
    </location>
</feature>
<feature type="compositionally biased region" description="Low complexity" evidence="1">
    <location>
        <begin position="703"/>
        <end position="728"/>
    </location>
</feature>
<feature type="compositionally biased region" description="Polar residues" evidence="1">
    <location>
        <begin position="198"/>
        <end position="224"/>
    </location>
</feature>
<dbReference type="HOGENOM" id="CLU_380807_0_0_1"/>
<proteinExistence type="predicted"/>
<evidence type="ECO:0000313" key="4">
    <source>
        <dbReference type="Proteomes" id="UP000000707"/>
    </source>
</evidence>
<dbReference type="EMBL" id="GL996528">
    <property type="protein sequence ID" value="EGV60736.1"/>
    <property type="molecule type" value="Genomic_DNA"/>
</dbReference>
<dbReference type="STRING" id="590646.G3BFV0"/>
<accession>G3BFV0</accession>
<feature type="region of interest" description="Disordered" evidence="1">
    <location>
        <begin position="703"/>
        <end position="755"/>
    </location>
</feature>
<keyword evidence="2" id="KW-1133">Transmembrane helix</keyword>
<feature type="region of interest" description="Disordered" evidence="1">
    <location>
        <begin position="198"/>
        <end position="238"/>
    </location>
</feature>
<dbReference type="InterPro" id="IPR014805">
    <property type="entry name" value="SKG6/TOS2-like"/>
</dbReference>
<dbReference type="AlphaFoldDB" id="G3BFV0"/>
<dbReference type="OrthoDB" id="4035953at2759"/>